<reference evidence="2" key="1">
    <citation type="journal article" date="2014" name="Front. Microbiol.">
        <title>High frequency of phylogenetically diverse reductive dehalogenase-homologous genes in deep subseafloor sedimentary metagenomes.</title>
        <authorList>
            <person name="Kawai M."/>
            <person name="Futagami T."/>
            <person name="Toyoda A."/>
            <person name="Takaki Y."/>
            <person name="Nishi S."/>
            <person name="Hori S."/>
            <person name="Arai W."/>
            <person name="Tsubouchi T."/>
            <person name="Morono Y."/>
            <person name="Uchiyama I."/>
            <person name="Ito T."/>
            <person name="Fujiyama A."/>
            <person name="Inagaki F."/>
            <person name="Takami H."/>
        </authorList>
    </citation>
    <scope>NUCLEOTIDE SEQUENCE</scope>
    <source>
        <strain evidence="2">Expedition CK06-06</strain>
    </source>
</reference>
<proteinExistence type="predicted"/>
<feature type="non-terminal residue" evidence="2">
    <location>
        <position position="1"/>
    </location>
</feature>
<evidence type="ECO:0000313" key="2">
    <source>
        <dbReference type="EMBL" id="GAG44309.1"/>
    </source>
</evidence>
<comment type="caution">
    <text evidence="2">The sequence shown here is derived from an EMBL/GenBank/DDBJ whole genome shotgun (WGS) entry which is preliminary data.</text>
</comment>
<name>X0XM99_9ZZZZ</name>
<dbReference type="EMBL" id="BARS01050008">
    <property type="protein sequence ID" value="GAG44309.1"/>
    <property type="molecule type" value="Genomic_DNA"/>
</dbReference>
<feature type="region of interest" description="Disordered" evidence="1">
    <location>
        <begin position="65"/>
        <end position="87"/>
    </location>
</feature>
<organism evidence="2">
    <name type="scientific">marine sediment metagenome</name>
    <dbReference type="NCBI Taxonomy" id="412755"/>
    <lineage>
        <taxon>unclassified sequences</taxon>
        <taxon>metagenomes</taxon>
        <taxon>ecological metagenomes</taxon>
    </lineage>
</organism>
<feature type="compositionally biased region" description="Basic and acidic residues" evidence="1">
    <location>
        <begin position="73"/>
        <end position="87"/>
    </location>
</feature>
<gene>
    <name evidence="2" type="ORF">S01H1_74726</name>
</gene>
<accession>X0XM99</accession>
<evidence type="ECO:0000256" key="1">
    <source>
        <dbReference type="SAM" id="MobiDB-lite"/>
    </source>
</evidence>
<sequence>ARLRVPLAHQAYQHASRELGQATNFGAWAYQHPYHNASGQSYGCSDLCTNGYPCAYRHANANAQCNPRQSRLARPDCQRDVDSTGDR</sequence>
<protein>
    <submittedName>
        <fullName evidence="2">Uncharacterized protein</fullName>
    </submittedName>
</protein>
<dbReference type="AlphaFoldDB" id="X0XM99"/>